<comment type="caution">
    <text evidence="7">The sequence shown here is derived from an EMBL/GenBank/DDBJ whole genome shotgun (WGS) entry which is preliminary data.</text>
</comment>
<keyword evidence="4" id="KW-0680">Restriction system</keyword>
<dbReference type="GO" id="GO:0009007">
    <property type="term" value="F:site-specific DNA-methyltransferase (adenine-specific) activity"/>
    <property type="evidence" value="ECO:0007669"/>
    <property type="project" value="UniProtKB-EC"/>
</dbReference>
<evidence type="ECO:0000313" key="8">
    <source>
        <dbReference type="Proteomes" id="UP000027936"/>
    </source>
</evidence>
<dbReference type="InterPro" id="IPR029063">
    <property type="entry name" value="SAM-dependent_MTases_sf"/>
</dbReference>
<accession>A0A072P2J9</accession>
<evidence type="ECO:0000256" key="1">
    <source>
        <dbReference type="ARBA" id="ARBA00011900"/>
    </source>
</evidence>
<dbReference type="PROSITE" id="PS00092">
    <property type="entry name" value="N6_MTASE"/>
    <property type="match status" value="1"/>
</dbReference>
<dbReference type="OrthoDB" id="32195at2"/>
<dbReference type="PRINTS" id="PR00507">
    <property type="entry name" value="N12N6MTFRASE"/>
</dbReference>
<gene>
    <name evidence="7" type="ORF">M670_00721</name>
</gene>
<keyword evidence="2 7" id="KW-0489">Methyltransferase</keyword>
<dbReference type="InterPro" id="IPR003356">
    <property type="entry name" value="DNA_methylase_A-5"/>
</dbReference>
<comment type="catalytic activity">
    <reaction evidence="5">
        <text>a 2'-deoxyadenosine in DNA + S-adenosyl-L-methionine = an N(6)-methyl-2'-deoxyadenosine in DNA + S-adenosyl-L-homocysteine + H(+)</text>
        <dbReference type="Rhea" id="RHEA:15197"/>
        <dbReference type="Rhea" id="RHEA-COMP:12418"/>
        <dbReference type="Rhea" id="RHEA-COMP:12419"/>
        <dbReference type="ChEBI" id="CHEBI:15378"/>
        <dbReference type="ChEBI" id="CHEBI:57856"/>
        <dbReference type="ChEBI" id="CHEBI:59789"/>
        <dbReference type="ChEBI" id="CHEBI:90615"/>
        <dbReference type="ChEBI" id="CHEBI:90616"/>
        <dbReference type="EC" id="2.1.1.72"/>
    </reaction>
</comment>
<evidence type="ECO:0000256" key="3">
    <source>
        <dbReference type="ARBA" id="ARBA00022679"/>
    </source>
</evidence>
<dbReference type="SUPFAM" id="SSF53335">
    <property type="entry name" value="S-adenosyl-L-methionine-dependent methyltransferases"/>
    <property type="match status" value="1"/>
</dbReference>
<evidence type="ECO:0000313" key="7">
    <source>
        <dbReference type="EMBL" id="KEF39700.1"/>
    </source>
</evidence>
<dbReference type="CDD" id="cd02440">
    <property type="entry name" value="AdoMet_MTases"/>
    <property type="match status" value="1"/>
</dbReference>
<dbReference type="PANTHER" id="PTHR33841">
    <property type="entry name" value="DNA METHYLTRANSFERASE YEEA-RELATED"/>
    <property type="match status" value="1"/>
</dbReference>
<protein>
    <recommendedName>
        <fullName evidence="1">site-specific DNA-methyltransferase (adenine-specific)</fullName>
        <ecNumber evidence="1">2.1.1.72</ecNumber>
    </recommendedName>
</protein>
<evidence type="ECO:0000256" key="4">
    <source>
        <dbReference type="ARBA" id="ARBA00022747"/>
    </source>
</evidence>
<feature type="domain" description="DNA methylase adenine-specific" evidence="6">
    <location>
        <begin position="100"/>
        <end position="346"/>
    </location>
</feature>
<dbReference type="Proteomes" id="UP000027936">
    <property type="component" value="Unassembled WGS sequence"/>
</dbReference>
<dbReference type="InterPro" id="IPR002052">
    <property type="entry name" value="DNA_methylase_N6_adenine_CS"/>
</dbReference>
<dbReference type="AlphaFoldDB" id="A0A072P2J9"/>
<organism evidence="7 8">
    <name type="scientific">Schinkia azotoformans MEV2011</name>
    <dbReference type="NCBI Taxonomy" id="1348973"/>
    <lineage>
        <taxon>Bacteria</taxon>
        <taxon>Bacillati</taxon>
        <taxon>Bacillota</taxon>
        <taxon>Bacilli</taxon>
        <taxon>Bacillales</taxon>
        <taxon>Bacillaceae</taxon>
        <taxon>Calidifontibacillus/Schinkia group</taxon>
        <taxon>Schinkia</taxon>
    </lineage>
</organism>
<dbReference type="EMBL" id="JJRY01000002">
    <property type="protein sequence ID" value="KEF39700.1"/>
    <property type="molecule type" value="Genomic_DNA"/>
</dbReference>
<keyword evidence="3 7" id="KW-0808">Transferase</keyword>
<dbReference type="EC" id="2.1.1.72" evidence="1"/>
<sequence>MAVPTTFEATLLQPFKALIANANQNINDEYEGRLQLLEFWSSTIGGFDYNEYCLAFRINPIFEEEILFNVSSGLNSLSETIGVDKALVISALSREPLDRSEQKETGAYYTDFRLASLMSEQCSPLLSKEKTIADLASGSGILLAAVAVSYKKQYPHDIERWLEHNVYAFDMSEYAIRGCRIALSTFLSSVLSIKEMTKKWRLMDSLIDDALPVQKFDIIVGNPPWGKVKLSLHSYMLKNGNDRTYGAEYDKYDSKKFNVEKKKLADYNKRLREQYDWLKNTESDTYIAFLQRSFSAVKEDGRIFMLLPAGIIRSKGTTSIREELVKRCSHISFVILSNRARFFAIDTRFKFLLLDCDFSDRDSLAEGINLAYGESTEKETTVSEFVTIPVPLLRKARPDLTLPEVKSENERDLYFRIHKNGCDWASSSEWECSILRELDMTNDKALFSNKPNGATIGVVEGRMVQQHWFAVKKYVSGTGRAARWEFSNGEFKPQFWVNPQDLSKDLYSRVHQERVGYCDIAGQTNERAMMSSIIPAGVACGNKVPTIIFHNSIKGNRELLWVGVTNSFTYDWMLRRVISTTANYFLILSIPMPDIRIDSQLADSIITATRTIRNLRSELAASDEMLIASLRCQIDIAVAQAYGLSFNDLELILEDFPLLDRKQPPIKGESKSTITRDFLLYNAARHYGYEIDEYFNRYHKARDRGAIPYIPTDVCR</sequence>
<proteinExistence type="predicted"/>
<dbReference type="GO" id="GO:0009307">
    <property type="term" value="P:DNA restriction-modification system"/>
    <property type="evidence" value="ECO:0007669"/>
    <property type="project" value="UniProtKB-KW"/>
</dbReference>
<dbReference type="RefSeq" id="WP_051678049.1">
    <property type="nucleotide sequence ID" value="NZ_JJRY01000002.1"/>
</dbReference>
<dbReference type="Gene3D" id="3.40.50.150">
    <property type="entry name" value="Vaccinia Virus protein VP39"/>
    <property type="match status" value="1"/>
</dbReference>
<dbReference type="PATRIC" id="fig|1348973.3.peg.692"/>
<evidence type="ECO:0000256" key="5">
    <source>
        <dbReference type="ARBA" id="ARBA00047942"/>
    </source>
</evidence>
<dbReference type="InterPro" id="IPR050953">
    <property type="entry name" value="N4_N6_ade-DNA_methylase"/>
</dbReference>
<dbReference type="GO" id="GO:0008170">
    <property type="term" value="F:N-methyltransferase activity"/>
    <property type="evidence" value="ECO:0007669"/>
    <property type="project" value="InterPro"/>
</dbReference>
<dbReference type="Pfam" id="PF02384">
    <property type="entry name" value="N6_Mtase"/>
    <property type="match status" value="1"/>
</dbReference>
<dbReference type="GO" id="GO:0032259">
    <property type="term" value="P:methylation"/>
    <property type="evidence" value="ECO:0007669"/>
    <property type="project" value="UniProtKB-KW"/>
</dbReference>
<name>A0A072P2J9_SCHAZ</name>
<reference evidence="7 8" key="1">
    <citation type="submission" date="2014-04" db="EMBL/GenBank/DDBJ databases">
        <title>Draft genome sequence of Bacillus azotoformans MEV2011, a (co-) denitrifying strain unable to grow in the presence of oxygen.</title>
        <authorList>
            <person name="Nielsen M."/>
            <person name="Schreiber L."/>
            <person name="Finster K."/>
            <person name="Schramm A."/>
        </authorList>
    </citation>
    <scope>NUCLEOTIDE SEQUENCE [LARGE SCALE GENOMIC DNA]</scope>
    <source>
        <strain evidence="7 8">MEV2011</strain>
    </source>
</reference>
<dbReference type="PANTHER" id="PTHR33841:SF1">
    <property type="entry name" value="DNA METHYLTRANSFERASE A"/>
    <property type="match status" value="1"/>
</dbReference>
<dbReference type="GO" id="GO:0003677">
    <property type="term" value="F:DNA binding"/>
    <property type="evidence" value="ECO:0007669"/>
    <property type="project" value="InterPro"/>
</dbReference>
<evidence type="ECO:0000256" key="2">
    <source>
        <dbReference type="ARBA" id="ARBA00022603"/>
    </source>
</evidence>
<evidence type="ECO:0000259" key="6">
    <source>
        <dbReference type="Pfam" id="PF02384"/>
    </source>
</evidence>